<reference evidence="1" key="2">
    <citation type="journal article" date="2018" name="ISME J.">
        <title>A dynamic microbial community with high functional redundancy inhabits the cold, oxic subseafloor aquifer.</title>
        <authorList>
            <person name="Tully B.J."/>
            <person name="Wheat C.G."/>
            <person name="Glazer B.T."/>
            <person name="Huber J.A."/>
        </authorList>
    </citation>
    <scope>NUCLEOTIDE SEQUENCE</scope>
    <source>
        <strain evidence="1">NORP83</strain>
    </source>
</reference>
<dbReference type="InterPro" id="IPR019285">
    <property type="entry name" value="DUF2336"/>
</dbReference>
<dbReference type="Pfam" id="PF10098">
    <property type="entry name" value="DUF2336"/>
    <property type="match status" value="1"/>
</dbReference>
<proteinExistence type="predicted"/>
<name>A0A2A4YT41_9PROT</name>
<evidence type="ECO:0008006" key="2">
    <source>
        <dbReference type="Google" id="ProtNLM"/>
    </source>
</evidence>
<protein>
    <recommendedName>
        <fullName evidence="2">DUF2336 domain-containing protein</fullName>
    </recommendedName>
</protein>
<gene>
    <name evidence="1" type="ORF">COB13_15585</name>
</gene>
<organism evidence="1">
    <name type="scientific">OCS116 cluster bacterium</name>
    <dbReference type="NCBI Taxonomy" id="2030921"/>
    <lineage>
        <taxon>Bacteria</taxon>
        <taxon>Pseudomonadati</taxon>
        <taxon>Pseudomonadota</taxon>
        <taxon>Alphaproteobacteria</taxon>
        <taxon>OCS116 cluster</taxon>
    </lineage>
</organism>
<dbReference type="AlphaFoldDB" id="A0A2A4YT41"/>
<reference key="1">
    <citation type="submission" date="2017-08" db="EMBL/GenBank/DDBJ databases">
        <title>A dynamic microbial community with high functional redundancy inhabits the cold, oxic subseafloor aquifer.</title>
        <authorList>
            <person name="Tully B.J."/>
            <person name="Wheat C.G."/>
            <person name="Glazer B.T."/>
            <person name="Huber J.A."/>
        </authorList>
    </citation>
    <scope>NUCLEOTIDE SEQUENCE [LARGE SCALE GENOMIC DNA]</scope>
</reference>
<accession>A0A2A4YT41</accession>
<dbReference type="EMBL" id="NVUS01000029">
    <property type="protein sequence ID" value="PCI97487.1"/>
    <property type="molecule type" value="Genomic_DNA"/>
</dbReference>
<sequence length="359" mass="39975">MLEKLTKLAEVESSEKRRELMSGIATLFISNKDNISDNENSLFGDILMKLLNVMDEADKINISNEFAETHNAPVGFAMALANETAKVAAPILTKSKVFSDQDLIEISQNSSQDHRLAISNREHISSDVTDSLISFGENVVLRSISVNEGAEISDMGLRKMVEHSEGDKTLLSNIINRDGLFDQLKSVVKTLAKSAQMQLTRLLADENPEKLSALMQTANKHLAKDRLGKRVDQIQAKSDLQHIADGTLDKDDVIMDFARKDKPLKIATLFASFSDLDEKYIANSMLQINPDALIVMCKSAEVGIAAVREIGEMRCRILRTPSSSVERFVKEFMDLDENASQRTMRFVKLQVNLKDKAQA</sequence>
<evidence type="ECO:0000313" key="1">
    <source>
        <dbReference type="EMBL" id="PCI97487.1"/>
    </source>
</evidence>
<comment type="caution">
    <text evidence="1">The sequence shown here is derived from an EMBL/GenBank/DDBJ whole genome shotgun (WGS) entry which is preliminary data.</text>
</comment>